<dbReference type="OrthoDB" id="1361176at2"/>
<organism evidence="2 3">
    <name type="scientific">Flavobacterium degerlachei</name>
    <dbReference type="NCBI Taxonomy" id="229203"/>
    <lineage>
        <taxon>Bacteria</taxon>
        <taxon>Pseudomonadati</taxon>
        <taxon>Bacteroidota</taxon>
        <taxon>Flavobacteriia</taxon>
        <taxon>Flavobacteriales</taxon>
        <taxon>Flavobacteriaceae</taxon>
        <taxon>Flavobacterium</taxon>
    </lineage>
</organism>
<protein>
    <submittedName>
        <fullName evidence="2">Uncharacterized protein</fullName>
    </submittedName>
</protein>
<feature type="transmembrane region" description="Helical" evidence="1">
    <location>
        <begin position="29"/>
        <end position="47"/>
    </location>
</feature>
<evidence type="ECO:0000313" key="3">
    <source>
        <dbReference type="Proteomes" id="UP000198569"/>
    </source>
</evidence>
<accession>A0A1H2Q7D6</accession>
<keyword evidence="1" id="KW-0472">Membrane</keyword>
<feature type="transmembrane region" description="Helical" evidence="1">
    <location>
        <begin position="68"/>
        <end position="92"/>
    </location>
</feature>
<evidence type="ECO:0000256" key="1">
    <source>
        <dbReference type="SAM" id="Phobius"/>
    </source>
</evidence>
<reference evidence="3" key="1">
    <citation type="submission" date="2016-10" db="EMBL/GenBank/DDBJ databases">
        <authorList>
            <person name="Varghese N."/>
            <person name="Submissions S."/>
        </authorList>
    </citation>
    <scope>NUCLEOTIDE SEQUENCE [LARGE SCALE GENOMIC DNA]</scope>
    <source>
        <strain evidence="3">DSM 15718</strain>
    </source>
</reference>
<dbReference type="AlphaFoldDB" id="A0A1H2Q7D6"/>
<dbReference type="EMBL" id="FNMV01000001">
    <property type="protein sequence ID" value="SDW02688.1"/>
    <property type="molecule type" value="Genomic_DNA"/>
</dbReference>
<dbReference type="RefSeq" id="WP_091428455.1">
    <property type="nucleotide sequence ID" value="NZ_FNMV01000001.1"/>
</dbReference>
<feature type="transmembrane region" description="Helical" evidence="1">
    <location>
        <begin position="112"/>
        <end position="138"/>
    </location>
</feature>
<gene>
    <name evidence="2" type="ORF">SAMN05444338_101106</name>
</gene>
<name>A0A1H2Q7D6_9FLAO</name>
<sequence length="145" mass="16140">MKPPKELINGILIFIGTSFYYLLMDILGLSDLFYLRFLSVFFIYYGINRTIKMNLAQGKRNLASDAGSALTTGFIGVALSILGIIIFAYLNGGDSYVSSLPKTFFLGGDPSLMTYSISLLIEGISFVVIITMLLLFYWNNRLTTD</sequence>
<keyword evidence="1" id="KW-0812">Transmembrane</keyword>
<keyword evidence="1" id="KW-1133">Transmembrane helix</keyword>
<keyword evidence="3" id="KW-1185">Reference proteome</keyword>
<dbReference type="Proteomes" id="UP000198569">
    <property type="component" value="Unassembled WGS sequence"/>
</dbReference>
<feature type="transmembrane region" description="Helical" evidence="1">
    <location>
        <begin position="7"/>
        <end position="23"/>
    </location>
</feature>
<proteinExistence type="predicted"/>
<evidence type="ECO:0000313" key="2">
    <source>
        <dbReference type="EMBL" id="SDW02688.1"/>
    </source>
</evidence>